<evidence type="ECO:0000259" key="1">
    <source>
        <dbReference type="Pfam" id="PF22262"/>
    </source>
</evidence>
<dbReference type="AlphaFoldDB" id="A0A4Y1MU72"/>
<feature type="domain" description="DUF6950" evidence="1">
    <location>
        <begin position="2"/>
        <end position="47"/>
    </location>
</feature>
<dbReference type="InterPro" id="IPR053802">
    <property type="entry name" value="DUF6950"/>
</dbReference>
<evidence type="ECO:0000313" key="2">
    <source>
        <dbReference type="EMBL" id="AWV21497.1"/>
    </source>
</evidence>
<name>A0A4Y1MU72_9PROT</name>
<gene>
    <name evidence="2" type="ORF">RADP37_04749</name>
</gene>
<dbReference type="RefSeq" id="WP_314216369.1">
    <property type="nucleotide sequence ID" value="NZ_CP025189.1"/>
</dbReference>
<dbReference type="EMBL" id="CP025189">
    <property type="protein sequence ID" value="AWV21497.1"/>
    <property type="molecule type" value="Genomic_DNA"/>
</dbReference>
<reference evidence="2" key="1">
    <citation type="submission" date="2017-12" db="EMBL/GenBank/DDBJ databases">
        <authorList>
            <person name="Martens C."/>
            <person name="Dahlstrom E."/>
            <person name="Barbian K."/>
            <person name="Sykora L."/>
            <person name="Ricklefs S."/>
            <person name="Bruno D."/>
            <person name="Anzick I."/>
            <person name="Myles I."/>
            <person name="Datta S.K."/>
        </authorList>
    </citation>
    <scope>NUCLEOTIDE SEQUENCE</scope>
    <source>
        <strain evidence="2">AD2</strain>
    </source>
</reference>
<dbReference type="Pfam" id="PF22262">
    <property type="entry name" value="DUF6950"/>
    <property type="match status" value="2"/>
</dbReference>
<accession>A0A4Y1MU72</accession>
<organism evidence="2">
    <name type="scientific">Roseomonas mucosa</name>
    <dbReference type="NCBI Taxonomy" id="207340"/>
    <lineage>
        <taxon>Bacteria</taxon>
        <taxon>Pseudomonadati</taxon>
        <taxon>Pseudomonadota</taxon>
        <taxon>Alphaproteobacteria</taxon>
        <taxon>Acetobacterales</taxon>
        <taxon>Roseomonadaceae</taxon>
        <taxon>Roseomonas</taxon>
    </lineage>
</organism>
<proteinExistence type="predicted"/>
<sequence length="117" mass="12435">MTRRPDWPGRLAVLLSAAETRPFDAHRWNCGRFALAAVEAVTGGRPRVRILPDLEATADSAGFPRIPPAFARAGDVVLAGEPPRLGVVIDGGRAAFVGPRGLIRSPLTACTIAWRIG</sequence>
<protein>
    <recommendedName>
        <fullName evidence="1">DUF6950 domain-containing protein</fullName>
    </recommendedName>
</protein>
<feature type="domain" description="DUF6950" evidence="1">
    <location>
        <begin position="53"/>
        <end position="116"/>
    </location>
</feature>